<feature type="transmembrane region" description="Helical" evidence="1">
    <location>
        <begin position="152"/>
        <end position="184"/>
    </location>
</feature>
<feature type="transmembrane region" description="Helical" evidence="1">
    <location>
        <begin position="344"/>
        <end position="363"/>
    </location>
</feature>
<gene>
    <name evidence="2" type="ORF">GCM10009776_34750</name>
</gene>
<accession>A0ABP5CTR6</accession>
<keyword evidence="3" id="KW-1185">Reference proteome</keyword>
<feature type="transmembrane region" description="Helical" evidence="1">
    <location>
        <begin position="92"/>
        <end position="112"/>
    </location>
</feature>
<protein>
    <submittedName>
        <fullName evidence="2">Uncharacterized protein</fullName>
    </submittedName>
</protein>
<feature type="transmembrane region" description="Helical" evidence="1">
    <location>
        <begin position="369"/>
        <end position="392"/>
    </location>
</feature>
<organism evidence="2 3">
    <name type="scientific">Microbacterium deminutum</name>
    <dbReference type="NCBI Taxonomy" id="344164"/>
    <lineage>
        <taxon>Bacteria</taxon>
        <taxon>Bacillati</taxon>
        <taxon>Actinomycetota</taxon>
        <taxon>Actinomycetes</taxon>
        <taxon>Micrococcales</taxon>
        <taxon>Microbacteriaceae</taxon>
        <taxon>Microbacterium</taxon>
    </lineage>
</organism>
<feature type="transmembrane region" description="Helical" evidence="1">
    <location>
        <begin position="233"/>
        <end position="253"/>
    </location>
</feature>
<proteinExistence type="predicted"/>
<keyword evidence="1" id="KW-0472">Membrane</keyword>
<evidence type="ECO:0000313" key="2">
    <source>
        <dbReference type="EMBL" id="GAA1968690.1"/>
    </source>
</evidence>
<keyword evidence="1" id="KW-0812">Transmembrane</keyword>
<dbReference type="Proteomes" id="UP001499933">
    <property type="component" value="Unassembled WGS sequence"/>
</dbReference>
<feature type="transmembrane region" description="Helical" evidence="1">
    <location>
        <begin position="36"/>
        <end position="58"/>
    </location>
</feature>
<evidence type="ECO:0000256" key="1">
    <source>
        <dbReference type="SAM" id="Phobius"/>
    </source>
</evidence>
<feature type="transmembrane region" description="Helical" evidence="1">
    <location>
        <begin position="314"/>
        <end position="332"/>
    </location>
</feature>
<keyword evidence="1" id="KW-1133">Transmembrane helix</keyword>
<dbReference type="EMBL" id="BAAAOG010000010">
    <property type="protein sequence ID" value="GAA1968690.1"/>
    <property type="molecule type" value="Genomic_DNA"/>
</dbReference>
<feature type="transmembrane region" description="Helical" evidence="1">
    <location>
        <begin position="118"/>
        <end position="140"/>
    </location>
</feature>
<name>A0ABP5CTR6_9MICO</name>
<evidence type="ECO:0000313" key="3">
    <source>
        <dbReference type="Proteomes" id="UP001499933"/>
    </source>
</evidence>
<reference evidence="3" key="1">
    <citation type="journal article" date="2019" name="Int. J. Syst. Evol. Microbiol.">
        <title>The Global Catalogue of Microorganisms (GCM) 10K type strain sequencing project: providing services to taxonomists for standard genome sequencing and annotation.</title>
        <authorList>
            <consortium name="The Broad Institute Genomics Platform"/>
            <consortium name="The Broad Institute Genome Sequencing Center for Infectious Disease"/>
            <person name="Wu L."/>
            <person name="Ma J."/>
        </authorList>
    </citation>
    <scope>NUCLEOTIDE SEQUENCE [LARGE SCALE GENOMIC DNA]</scope>
    <source>
        <strain evidence="3">JCM 14901</strain>
    </source>
</reference>
<feature type="transmembrane region" description="Helical" evidence="1">
    <location>
        <begin position="290"/>
        <end position="308"/>
    </location>
</feature>
<feature type="transmembrane region" description="Helical" evidence="1">
    <location>
        <begin position="7"/>
        <end position="30"/>
    </location>
</feature>
<sequence>MIVGSTSAIWFILAQLAPMVLISSAFLASGDVLTETLWGGVPIITHLAITSVIMPLAAQASSGAVYSAIEGLPPRDFGAIAARCIRVAPRSLAIGAPLAAVLALILASAFGLTPEGTVALLAYVGVNFVFAAAISFAYVVRSTPIIVSSWAAFALGLAIGPTLWWLAATLAAVVCIFALVIVAWRQPKESDRLPSMFTAVKHSARGVLDALPLWSIPYLVLVSNPAETSMGTLFLGILPALMLYQLYFSLVASPMWTELHLFRLELERATLTDAVDIDLPLRRVARFGRMVLLLGAIIGMSIAVILAGLDFETFSIAIPLAAASIAGTIVIAESTRMIAVTGSWAVSAVGVFGPLTFLIVWPISGEHAALWAFALISTVIGVALATTNARLWRDLRYELFWRKAARA</sequence>
<comment type="caution">
    <text evidence="2">The sequence shown here is derived from an EMBL/GenBank/DDBJ whole genome shotgun (WGS) entry which is preliminary data.</text>
</comment>